<organism evidence="2 3">
    <name type="scientific">Lachnobacterium bovis</name>
    <dbReference type="NCBI Taxonomy" id="140626"/>
    <lineage>
        <taxon>Bacteria</taxon>
        <taxon>Bacillati</taxon>
        <taxon>Bacillota</taxon>
        <taxon>Clostridia</taxon>
        <taxon>Lachnospirales</taxon>
        <taxon>Lachnospiraceae</taxon>
        <taxon>Lachnobacterium</taxon>
    </lineage>
</organism>
<dbReference type="InterPro" id="IPR014564">
    <property type="entry name" value="UCP031503_TM"/>
</dbReference>
<dbReference type="OrthoDB" id="5753718at2"/>
<dbReference type="Pfam" id="PF07907">
    <property type="entry name" value="YibE_F"/>
    <property type="match status" value="1"/>
</dbReference>
<keyword evidence="1" id="KW-0472">Membrane</keyword>
<evidence type="ECO:0000313" key="2">
    <source>
        <dbReference type="EMBL" id="SER75478.1"/>
    </source>
</evidence>
<proteinExistence type="predicted"/>
<dbReference type="EMBL" id="FOGW01000009">
    <property type="protein sequence ID" value="SER75478.1"/>
    <property type="molecule type" value="Genomic_DNA"/>
</dbReference>
<keyword evidence="3" id="KW-1185">Reference proteome</keyword>
<feature type="transmembrane region" description="Helical" evidence="1">
    <location>
        <begin position="49"/>
        <end position="70"/>
    </location>
</feature>
<feature type="transmembrane region" description="Helical" evidence="1">
    <location>
        <begin position="76"/>
        <end position="97"/>
    </location>
</feature>
<sequence>MIMYILAVFLFIMMSAIGGERGIVSVFSIFGNIVLLIIFLYLLAGGHNIYVVTLLCGIFFLFITLFAQNGVNLKTLAAFISILVIMCLLGLISTVVVNNFNLGGFGELYTLDEDMAFLNNKIGIDANALLVSSCFLGGIGAICDTALSVATVEFEVYSNNKDIEEKKLIIAGNKVGKDILGTTINTLLFAELGDAFFVWIIFVRRHYDFVELINSKSFLQNILMLVISNIGCLTIIPLTALITAKLLITKREYENK</sequence>
<reference evidence="3" key="1">
    <citation type="submission" date="2016-10" db="EMBL/GenBank/DDBJ databases">
        <authorList>
            <person name="Varghese N."/>
            <person name="Submissions S."/>
        </authorList>
    </citation>
    <scope>NUCLEOTIDE SEQUENCE [LARGE SCALE GENOMIC DNA]</scope>
    <source>
        <strain evidence="3">S1b</strain>
    </source>
</reference>
<accession>A0A1H9RSF3</accession>
<name>A0A1H9RSF3_9FIRM</name>
<feature type="transmembrane region" description="Helical" evidence="1">
    <location>
        <begin position="179"/>
        <end position="202"/>
    </location>
</feature>
<dbReference type="Proteomes" id="UP000182471">
    <property type="component" value="Unassembled WGS sequence"/>
</dbReference>
<dbReference type="AlphaFoldDB" id="A0A1H9RSF3"/>
<keyword evidence="1" id="KW-1133">Transmembrane helix</keyword>
<protein>
    <submittedName>
        <fullName evidence="2">YibE/F-like protein</fullName>
    </submittedName>
</protein>
<dbReference type="PANTHER" id="PTHR41771:SF1">
    <property type="entry name" value="MEMBRANE PROTEIN"/>
    <property type="match status" value="1"/>
</dbReference>
<evidence type="ECO:0000313" key="3">
    <source>
        <dbReference type="Proteomes" id="UP000182471"/>
    </source>
</evidence>
<dbReference type="PANTHER" id="PTHR41771">
    <property type="entry name" value="MEMBRANE PROTEIN-RELATED"/>
    <property type="match status" value="1"/>
</dbReference>
<dbReference type="PIRSF" id="PIRSF031503">
    <property type="entry name" value="UCP031503_mp"/>
    <property type="match status" value="1"/>
</dbReference>
<dbReference type="RefSeq" id="WP_022748494.1">
    <property type="nucleotide sequence ID" value="NZ_FOGW01000009.1"/>
</dbReference>
<feature type="transmembrane region" description="Helical" evidence="1">
    <location>
        <begin position="26"/>
        <end position="44"/>
    </location>
</feature>
<evidence type="ECO:0000256" key="1">
    <source>
        <dbReference type="SAM" id="Phobius"/>
    </source>
</evidence>
<keyword evidence="1" id="KW-0812">Transmembrane</keyword>
<gene>
    <name evidence="2" type="ORF">SAMN02910429_00975</name>
</gene>
<feature type="transmembrane region" description="Helical" evidence="1">
    <location>
        <begin position="222"/>
        <end position="248"/>
    </location>
</feature>
<dbReference type="InterPro" id="IPR012507">
    <property type="entry name" value="YibE_F"/>
</dbReference>